<evidence type="ECO:0000313" key="2">
    <source>
        <dbReference type="EMBL" id="KAJ4822878.1"/>
    </source>
</evidence>
<protein>
    <submittedName>
        <fullName evidence="2">Uncharacterized protein</fullName>
    </submittedName>
</protein>
<reference evidence="2" key="1">
    <citation type="submission" date="2022-02" db="EMBL/GenBank/DDBJ databases">
        <authorList>
            <person name="Henning P.M."/>
            <person name="McCubbin A.G."/>
            <person name="Shore J.S."/>
        </authorList>
    </citation>
    <scope>NUCLEOTIDE SEQUENCE</scope>
    <source>
        <strain evidence="2">F60SS</strain>
        <tissue evidence="2">Leaves</tissue>
    </source>
</reference>
<feature type="region of interest" description="Disordered" evidence="1">
    <location>
        <begin position="57"/>
        <end position="76"/>
    </location>
</feature>
<evidence type="ECO:0000256" key="1">
    <source>
        <dbReference type="SAM" id="MobiDB-lite"/>
    </source>
</evidence>
<feature type="compositionally biased region" description="Polar residues" evidence="1">
    <location>
        <begin position="23"/>
        <end position="32"/>
    </location>
</feature>
<evidence type="ECO:0000313" key="3">
    <source>
        <dbReference type="Proteomes" id="UP001141552"/>
    </source>
</evidence>
<dbReference type="Proteomes" id="UP001141552">
    <property type="component" value="Unassembled WGS sequence"/>
</dbReference>
<keyword evidence="3" id="KW-1185">Reference proteome</keyword>
<dbReference type="AlphaFoldDB" id="A0A9Q0F107"/>
<dbReference type="EMBL" id="JAKUCV010007554">
    <property type="protein sequence ID" value="KAJ4822878.1"/>
    <property type="molecule type" value="Genomic_DNA"/>
</dbReference>
<sequence>CYRRQVAGEREQVTLLLGCPAPATTTGGNASRTKIGERGAEAARSNGSDESWVTAELVSSDGACEQSRGDGSPWRRREEEIRKGLVCGVDD</sequence>
<proteinExistence type="predicted"/>
<reference evidence="2" key="2">
    <citation type="journal article" date="2023" name="Plants (Basel)">
        <title>Annotation of the Turnera subulata (Passifloraceae) Draft Genome Reveals the S-Locus Evolved after the Divergence of Turneroideae from Passifloroideae in a Stepwise Manner.</title>
        <authorList>
            <person name="Henning P.M."/>
            <person name="Roalson E.H."/>
            <person name="Mir W."/>
            <person name="McCubbin A.G."/>
            <person name="Shore J.S."/>
        </authorList>
    </citation>
    <scope>NUCLEOTIDE SEQUENCE</scope>
    <source>
        <strain evidence="2">F60SS</strain>
    </source>
</reference>
<accession>A0A9Q0F107</accession>
<organism evidence="2 3">
    <name type="scientific">Turnera subulata</name>
    <dbReference type="NCBI Taxonomy" id="218843"/>
    <lineage>
        <taxon>Eukaryota</taxon>
        <taxon>Viridiplantae</taxon>
        <taxon>Streptophyta</taxon>
        <taxon>Embryophyta</taxon>
        <taxon>Tracheophyta</taxon>
        <taxon>Spermatophyta</taxon>
        <taxon>Magnoliopsida</taxon>
        <taxon>eudicotyledons</taxon>
        <taxon>Gunneridae</taxon>
        <taxon>Pentapetalae</taxon>
        <taxon>rosids</taxon>
        <taxon>fabids</taxon>
        <taxon>Malpighiales</taxon>
        <taxon>Passifloraceae</taxon>
        <taxon>Turnera</taxon>
    </lineage>
</organism>
<gene>
    <name evidence="2" type="ORF">Tsubulata_023541</name>
</gene>
<feature type="region of interest" description="Disordered" evidence="1">
    <location>
        <begin position="22"/>
        <end position="51"/>
    </location>
</feature>
<name>A0A9Q0F107_9ROSI</name>
<comment type="caution">
    <text evidence="2">The sequence shown here is derived from an EMBL/GenBank/DDBJ whole genome shotgun (WGS) entry which is preliminary data.</text>
</comment>
<feature type="non-terminal residue" evidence="2">
    <location>
        <position position="1"/>
    </location>
</feature>